<organism evidence="1 2">
    <name type="scientific">Bradyrhizobium japonicum</name>
    <dbReference type="NCBI Taxonomy" id="375"/>
    <lineage>
        <taxon>Bacteria</taxon>
        <taxon>Pseudomonadati</taxon>
        <taxon>Pseudomonadota</taxon>
        <taxon>Alphaproteobacteria</taxon>
        <taxon>Hyphomicrobiales</taxon>
        <taxon>Nitrobacteraceae</taxon>
        <taxon>Bradyrhizobium</taxon>
    </lineage>
</organism>
<reference evidence="1 2" key="1">
    <citation type="submission" date="2024-06" db="EMBL/GenBank/DDBJ databases">
        <title>Genomic Encyclopedia of Type Strains, Phase V (KMG-V): Genome sequencing to study the core and pangenomes of soil and plant-associated prokaryotes.</title>
        <authorList>
            <person name="Whitman W."/>
        </authorList>
    </citation>
    <scope>NUCLEOTIDE SEQUENCE [LARGE SCALE GENOMIC DNA]</scope>
    <source>
        <strain evidence="1 2">USDA 160</strain>
    </source>
</reference>
<name>A0ABV2RRF2_BRAJP</name>
<keyword evidence="2" id="KW-1185">Reference proteome</keyword>
<dbReference type="Proteomes" id="UP001549291">
    <property type="component" value="Unassembled WGS sequence"/>
</dbReference>
<dbReference type="EMBL" id="JBEPTQ010000002">
    <property type="protein sequence ID" value="MET4719437.1"/>
    <property type="molecule type" value="Genomic_DNA"/>
</dbReference>
<proteinExistence type="predicted"/>
<accession>A0ABV2RRF2</accession>
<sequence length="49" mass="5365">MKLEMTNEPGWIRDFSRHQAKGVAVVCGHPCKGRLLGCASSFRIGYSLG</sequence>
<evidence type="ECO:0000313" key="2">
    <source>
        <dbReference type="Proteomes" id="UP001549291"/>
    </source>
</evidence>
<comment type="caution">
    <text evidence="1">The sequence shown here is derived from an EMBL/GenBank/DDBJ whole genome shotgun (WGS) entry which is preliminary data.</text>
</comment>
<evidence type="ECO:0000313" key="1">
    <source>
        <dbReference type="EMBL" id="MET4719437.1"/>
    </source>
</evidence>
<evidence type="ECO:0008006" key="3">
    <source>
        <dbReference type="Google" id="ProtNLM"/>
    </source>
</evidence>
<gene>
    <name evidence="1" type="ORF">ABIF63_003543</name>
</gene>
<protein>
    <recommendedName>
        <fullName evidence="3">Transposase</fullName>
    </recommendedName>
</protein>